<reference evidence="3 4" key="1">
    <citation type="journal article" date="2016" name="MBio">
        <title>Lateral Gene Transfer in a Heavy Metal-Contaminated-Groundwater Microbial Community.</title>
        <authorList>
            <person name="Hemme C.L."/>
            <person name="Green S.J."/>
            <person name="Rishishwar L."/>
            <person name="Prakash O."/>
            <person name="Pettenato A."/>
            <person name="Chakraborty R."/>
            <person name="Deutschbauer A.M."/>
            <person name="Van Nostrand J.D."/>
            <person name="Wu L."/>
            <person name="He Z."/>
            <person name="Jordan I.K."/>
            <person name="Hazen T.C."/>
            <person name="Arkin A.P."/>
            <person name="Kostka J.E."/>
            <person name="Zhou J."/>
        </authorList>
    </citation>
    <scope>NUCLEOTIDE SEQUENCE [LARGE SCALE GENOMIC DNA]</scope>
    <source>
        <strain evidence="3 4">FW104-T7</strain>
    </source>
</reference>
<dbReference type="Gene3D" id="2.120.10.30">
    <property type="entry name" value="TolB, C-terminal domain"/>
    <property type="match status" value="1"/>
</dbReference>
<evidence type="ECO:0000313" key="3">
    <source>
        <dbReference type="EMBL" id="KZC25032.1"/>
    </source>
</evidence>
<dbReference type="RefSeq" id="WP_008434511.1">
    <property type="nucleotide sequence ID" value="NZ_LVJS01000012.1"/>
</dbReference>
<comment type="caution">
    <text evidence="3">The sequence shown here is derived from an EMBL/GenBank/DDBJ whole genome shotgun (WGS) entry which is preliminary data.</text>
</comment>
<dbReference type="PROSITE" id="PS51257">
    <property type="entry name" value="PROKAR_LIPOPROTEIN"/>
    <property type="match status" value="1"/>
</dbReference>
<dbReference type="InterPro" id="IPR054539">
    <property type="entry name" value="Beta-prop_PDH"/>
</dbReference>
<evidence type="ECO:0000256" key="1">
    <source>
        <dbReference type="SAM" id="SignalP"/>
    </source>
</evidence>
<accession>A0A154QM12</accession>
<dbReference type="InterPro" id="IPR011042">
    <property type="entry name" value="6-blade_b-propeller_TolB-like"/>
</dbReference>
<sequence>MNKPVLHGLLALAAALLLAGCSGKASYQPAQQSGDAPPLPAARNFLVPPMQVPRYAGWKQGQTPKVAPGLKIEKIASGLKHPRQLYTLPNGDVLVVESNGPGSEPVTTPKQLIANKVKNLSGKGAKGGNRITLLRHDGNAGGEWEKHVFIEHLHSPFGVALIGDTLYVANTDAIVKFPYVTGETQITTPGVEFTDLPATINHHWTKAMAASPDGSKLYVGVGSNSNITENGIDQEYRRAVVLEVDVASASSRIYASGLRNPTGVQIEPHTGKPWAIVNERDEIGADLVPDYLTSVQPGGFYGWPYSYYGQHVDSRVMPQRPDLVAKAIKPDYALGSHVAALGLLFSDTNALPEKYQHGAFVGEHGSWDRSPLSGYAVVHVAFVDGKPTGVPEPLVTGFYSDDESELYGAPVGLAQDKDGALLIADDVGDAVWRVTAASPGTP</sequence>
<dbReference type="PANTHER" id="PTHR19328">
    <property type="entry name" value="HEDGEHOG-INTERACTING PROTEIN"/>
    <property type="match status" value="1"/>
</dbReference>
<organism evidence="3 4">
    <name type="scientific">Rhodanobacter thiooxydans</name>
    <dbReference type="NCBI Taxonomy" id="416169"/>
    <lineage>
        <taxon>Bacteria</taxon>
        <taxon>Pseudomonadati</taxon>
        <taxon>Pseudomonadota</taxon>
        <taxon>Gammaproteobacteria</taxon>
        <taxon>Lysobacterales</taxon>
        <taxon>Rhodanobacteraceae</taxon>
        <taxon>Rhodanobacter</taxon>
    </lineage>
</organism>
<dbReference type="EMBL" id="LVJS01000012">
    <property type="protein sequence ID" value="KZC25032.1"/>
    <property type="molecule type" value="Genomic_DNA"/>
</dbReference>
<feature type="signal peptide" evidence="1">
    <location>
        <begin position="1"/>
        <end position="27"/>
    </location>
</feature>
<evidence type="ECO:0000313" key="4">
    <source>
        <dbReference type="Proteomes" id="UP000076131"/>
    </source>
</evidence>
<evidence type="ECO:0000259" key="2">
    <source>
        <dbReference type="Pfam" id="PF22807"/>
    </source>
</evidence>
<dbReference type="InterPro" id="IPR011041">
    <property type="entry name" value="Quinoprot_gluc/sorb_DH_b-prop"/>
</dbReference>
<protein>
    <submittedName>
        <fullName evidence="3">L-sorbosone dehydrogenase</fullName>
    </submittedName>
</protein>
<dbReference type="STRING" id="416169.RHOFW104T7_05440"/>
<feature type="chain" id="PRO_5007600115" evidence="1">
    <location>
        <begin position="28"/>
        <end position="442"/>
    </location>
</feature>
<dbReference type="Proteomes" id="UP000076131">
    <property type="component" value="Unassembled WGS sequence"/>
</dbReference>
<dbReference type="SUPFAM" id="SSF50952">
    <property type="entry name" value="Soluble quinoprotein glucose dehydrogenase"/>
    <property type="match status" value="1"/>
</dbReference>
<feature type="domain" description="Pyrroloquinoline quinone-dependent pyranose dehydrogenase beta-propeller" evidence="2">
    <location>
        <begin position="108"/>
        <end position="284"/>
    </location>
</feature>
<keyword evidence="1" id="KW-0732">Signal</keyword>
<gene>
    <name evidence="3" type="ORF">RHOFW104T7_05440</name>
</gene>
<proteinExistence type="predicted"/>
<name>A0A154QM12_9GAMM</name>
<dbReference type="eggNOG" id="COG2133">
    <property type="taxonomic scope" value="Bacteria"/>
</dbReference>
<dbReference type="AlphaFoldDB" id="A0A154QM12"/>
<feature type="domain" description="Pyrroloquinoline quinone-dependent pyranose dehydrogenase beta-propeller" evidence="2">
    <location>
        <begin position="327"/>
        <end position="435"/>
    </location>
</feature>
<dbReference type="Pfam" id="PF22807">
    <property type="entry name" value="TrAA12"/>
    <property type="match status" value="2"/>
</dbReference>
<keyword evidence="4" id="KW-1185">Reference proteome</keyword>
<dbReference type="PANTHER" id="PTHR19328:SF55">
    <property type="entry name" value="BLR6566 PROTEIN"/>
    <property type="match status" value="1"/>
</dbReference>